<organism evidence="1">
    <name type="scientific">Acidianus ambivalens</name>
    <name type="common">Desulfurolobus ambivalens</name>
    <dbReference type="NCBI Taxonomy" id="2283"/>
    <lineage>
        <taxon>Archaea</taxon>
        <taxon>Thermoproteota</taxon>
        <taxon>Thermoprotei</taxon>
        <taxon>Sulfolobales</taxon>
        <taxon>Sulfolobaceae</taxon>
        <taxon>Acidianus</taxon>
    </lineage>
</organism>
<sequence length="135" mass="15016">MSSEQHASKLPIKSRYDWNELNRAKEAVTFFEAVIQPSLERDGISPTVIDSIKVSYYRDILNIITQKLAQTYASINIETAVKIIDEELPKLLKESSPSVDIRGIINAWDFVKKVLTGGDKGEQTAKGSNSSSSNK</sequence>
<dbReference type="RefSeq" id="WP_011167190.1">
    <property type="nucleotide sequence ID" value="NC_005562.1"/>
</dbReference>
<gene>
    <name evidence="1" type="primary">pepG</name>
</gene>
<accession>O57696</accession>
<keyword evidence="1" id="KW-0614">Plasmid</keyword>
<name>O57696_ACIAM</name>
<proteinExistence type="predicted"/>
<protein>
    <submittedName>
        <fullName evidence="1">Hypothetical PepG protein</fullName>
    </submittedName>
</protein>
<evidence type="ECO:0000313" key="1">
    <source>
        <dbReference type="EMBL" id="CAA12519.1"/>
    </source>
</evidence>
<dbReference type="PIR" id="T00002">
    <property type="entry name" value="T00002"/>
</dbReference>
<reference evidence="1" key="1">
    <citation type="journal article" date="1999" name="Genetics">
        <title>Molecular analysis of pDL10 from Acidianus ambivalens reveals a family of related plasmids from extremely thermophilic and acidophilic archaea.</title>
        <authorList>
            <person name="Kletzin A."/>
            <person name="Lieke A."/>
            <person name="Urich T."/>
            <person name="Charlebois R.L."/>
            <person name="Sensen C.W."/>
        </authorList>
    </citation>
    <scope>NUCLEOTIDE SEQUENCE [LARGE SCALE GENOMIC DNA]</scope>
    <source>
        <strain evidence="1">Lei 10</strain>
        <plasmid evidence="1">pDL10</plasmid>
    </source>
</reference>
<dbReference type="EMBL" id="AJ225333">
    <property type="protein sequence ID" value="CAA12519.1"/>
    <property type="molecule type" value="Genomic_DNA"/>
</dbReference>
<dbReference type="AlphaFoldDB" id="O57696"/>
<geneLocation type="plasmid" evidence="1">
    <name>pDL10</name>
</geneLocation>